<dbReference type="Pfam" id="PF01547">
    <property type="entry name" value="SBP_bac_1"/>
    <property type="match status" value="1"/>
</dbReference>
<organism evidence="3 4">
    <name type="scientific">Hungatella effluvii</name>
    <dbReference type="NCBI Taxonomy" id="1096246"/>
    <lineage>
        <taxon>Bacteria</taxon>
        <taxon>Bacillati</taxon>
        <taxon>Bacillota</taxon>
        <taxon>Clostridia</taxon>
        <taxon>Lachnospirales</taxon>
        <taxon>Lachnospiraceae</taxon>
        <taxon>Hungatella</taxon>
    </lineage>
</organism>
<reference evidence="3 4" key="1">
    <citation type="submission" date="2018-05" db="EMBL/GenBank/DDBJ databases">
        <title>Genomic Encyclopedia of Type Strains, Phase IV (KMG-IV): sequencing the most valuable type-strain genomes for metagenomic binning, comparative biology and taxonomic classification.</title>
        <authorList>
            <person name="Goeker M."/>
        </authorList>
    </citation>
    <scope>NUCLEOTIDE SEQUENCE [LARGE SCALE GENOMIC DNA]</scope>
    <source>
        <strain evidence="3 4">DSM 24995</strain>
    </source>
</reference>
<evidence type="ECO:0000313" key="4">
    <source>
        <dbReference type="Proteomes" id="UP000248057"/>
    </source>
</evidence>
<dbReference type="EMBL" id="QJKD01000001">
    <property type="protein sequence ID" value="PXX56838.1"/>
    <property type="molecule type" value="Genomic_DNA"/>
</dbReference>
<feature type="compositionally biased region" description="Basic and acidic residues" evidence="1">
    <location>
        <begin position="44"/>
        <end position="54"/>
    </location>
</feature>
<dbReference type="SUPFAM" id="SSF53850">
    <property type="entry name" value="Periplasmic binding protein-like II"/>
    <property type="match status" value="1"/>
</dbReference>
<feature type="chain" id="PRO_5038698836" evidence="2">
    <location>
        <begin position="24"/>
        <end position="553"/>
    </location>
</feature>
<evidence type="ECO:0000256" key="2">
    <source>
        <dbReference type="SAM" id="SignalP"/>
    </source>
</evidence>
<dbReference type="PANTHER" id="PTHR43649:SF17">
    <property type="entry name" value="ABC TRANSPORTER SOLUTE BINDING PROTEIN-SUGAR TRANSPORT"/>
    <property type="match status" value="1"/>
</dbReference>
<dbReference type="InterPro" id="IPR050490">
    <property type="entry name" value="Bact_solute-bd_prot1"/>
</dbReference>
<dbReference type="PROSITE" id="PS51257">
    <property type="entry name" value="PROKAR_LIPOPROTEIN"/>
    <property type="match status" value="1"/>
</dbReference>
<proteinExistence type="predicted"/>
<dbReference type="InterPro" id="IPR006059">
    <property type="entry name" value="SBP"/>
</dbReference>
<feature type="signal peptide" evidence="2">
    <location>
        <begin position="1"/>
        <end position="23"/>
    </location>
</feature>
<sequence length="553" mass="62769">MRGKKLLACVLAFAMLASLGGCAGKNGNGESQKEEKTSAVSEKSGSEKGGLDEKTPDEVTLNIMFRGSRPEGFEEVYEEFLKRTKDDLNIKLNFTWVENADYKEKLNLEIISGADYDLVYDALWLNLRVLAADDYYADLSEYFNNPEYPGLQKAFAPEVMENNKYYGKMCYIPLIRGYGNGVQVVHYRQDWADQWGIGQIDSYEKLEQYWEKAKSENILPVSVRSNRGFWQLFTSGAYYPGAAEAGIMQVASAGIDLFFYVKDGAVQAIAPSGAGDEAFKDFPEGWNYDFTVERYEKFADWAKKGYISPDSMTVSDEKMPYWAGEAASYIGTIDEAENNFTQMAKYSPEAVEGEFVWDDRIREMEDHAIVTNYMSNNGLCVPESSTKKDDTMRFLNWLFLSKENHDLFEMGIEGKDYELTEDGTYISLSAYPDSFPGYAFTWTPSYVTFSELTTGKNLEYRRYELKEESYVSQPVCGFAFDVTDVDLASYVAQVTAVSEKVSKTKYHGILSDGTRNYDSMREMLKVNTEECYQAGLQNIIDALWKQLDEHLAS</sequence>
<feature type="region of interest" description="Disordered" evidence="1">
    <location>
        <begin position="24"/>
        <end position="54"/>
    </location>
</feature>
<keyword evidence="2" id="KW-0732">Signal</keyword>
<accession>A0A2V3YBM8</accession>
<evidence type="ECO:0000313" key="3">
    <source>
        <dbReference type="EMBL" id="PXX56838.1"/>
    </source>
</evidence>
<dbReference type="PANTHER" id="PTHR43649">
    <property type="entry name" value="ARABINOSE-BINDING PROTEIN-RELATED"/>
    <property type="match status" value="1"/>
</dbReference>
<gene>
    <name evidence="3" type="ORF">DFR60_101142</name>
</gene>
<keyword evidence="4" id="KW-1185">Reference proteome</keyword>
<name>A0A2V3YBM8_9FIRM</name>
<protein>
    <submittedName>
        <fullName evidence="3">Putative aldouronate transport system substrate-binding protein</fullName>
    </submittedName>
</protein>
<dbReference type="RefSeq" id="WP_110321161.1">
    <property type="nucleotide sequence ID" value="NZ_QJKD01000001.1"/>
</dbReference>
<dbReference type="Gene3D" id="3.40.190.10">
    <property type="entry name" value="Periplasmic binding protein-like II"/>
    <property type="match status" value="1"/>
</dbReference>
<comment type="caution">
    <text evidence="3">The sequence shown here is derived from an EMBL/GenBank/DDBJ whole genome shotgun (WGS) entry which is preliminary data.</text>
</comment>
<dbReference type="AlphaFoldDB" id="A0A2V3YBM8"/>
<dbReference type="Proteomes" id="UP000248057">
    <property type="component" value="Unassembled WGS sequence"/>
</dbReference>
<dbReference type="GeneID" id="86059498"/>
<evidence type="ECO:0000256" key="1">
    <source>
        <dbReference type="SAM" id="MobiDB-lite"/>
    </source>
</evidence>